<feature type="transmembrane region" description="Helical" evidence="3">
    <location>
        <begin position="1305"/>
        <end position="1327"/>
    </location>
</feature>
<feature type="region of interest" description="Disordered" evidence="2">
    <location>
        <begin position="993"/>
        <end position="1021"/>
    </location>
</feature>
<feature type="transmembrane region" description="Helical" evidence="3">
    <location>
        <begin position="1074"/>
        <end position="1093"/>
    </location>
</feature>
<feature type="region of interest" description="Disordered" evidence="2">
    <location>
        <begin position="2139"/>
        <end position="2179"/>
    </location>
</feature>
<feature type="coiled-coil region" evidence="1">
    <location>
        <begin position="1213"/>
        <end position="1243"/>
    </location>
</feature>
<dbReference type="OrthoDB" id="2556855at2759"/>
<feature type="transmembrane region" description="Helical" evidence="3">
    <location>
        <begin position="1707"/>
        <end position="1726"/>
    </location>
</feature>
<feature type="region of interest" description="Disordered" evidence="2">
    <location>
        <begin position="655"/>
        <end position="701"/>
    </location>
</feature>
<evidence type="ECO:0000313" key="6">
    <source>
        <dbReference type="Proteomes" id="UP000014071"/>
    </source>
</evidence>
<feature type="transmembrane region" description="Helical" evidence="3">
    <location>
        <begin position="961"/>
        <end position="982"/>
    </location>
</feature>
<reference evidence="6" key="1">
    <citation type="journal article" date="2013" name="Genome Announc.">
        <title>Draft genome sequence of the basidiomycetous yeast-like fungus Pseudozyma hubeiensis SY62, which produces an abundant amount of the biosurfactant mannosylerythritol lipids.</title>
        <authorList>
            <person name="Konishi M."/>
            <person name="Hatada Y."/>
            <person name="Horiuchi J."/>
        </authorList>
    </citation>
    <scope>NUCLEOTIDE SEQUENCE [LARGE SCALE GENOMIC DNA]</scope>
    <source>
        <strain evidence="6">SY62</strain>
    </source>
</reference>
<organism evidence="5 6">
    <name type="scientific">Pseudozyma hubeiensis (strain SY62)</name>
    <name type="common">Yeast</name>
    <dbReference type="NCBI Taxonomy" id="1305764"/>
    <lineage>
        <taxon>Eukaryota</taxon>
        <taxon>Fungi</taxon>
        <taxon>Dikarya</taxon>
        <taxon>Basidiomycota</taxon>
        <taxon>Ustilaginomycotina</taxon>
        <taxon>Ustilaginomycetes</taxon>
        <taxon>Ustilaginales</taxon>
        <taxon>Ustilaginaceae</taxon>
        <taxon>Pseudozyma</taxon>
    </lineage>
</organism>
<keyword evidence="3" id="KW-0472">Membrane</keyword>
<feature type="compositionally biased region" description="Basic and acidic residues" evidence="2">
    <location>
        <begin position="1731"/>
        <end position="1742"/>
    </location>
</feature>
<keyword evidence="6" id="KW-1185">Reference proteome</keyword>
<feature type="region of interest" description="Disordered" evidence="2">
    <location>
        <begin position="89"/>
        <end position="120"/>
    </location>
</feature>
<feature type="transmembrane region" description="Helical" evidence="3">
    <location>
        <begin position="1879"/>
        <end position="1898"/>
    </location>
</feature>
<feature type="transmembrane region" description="Helical" evidence="3">
    <location>
        <begin position="1800"/>
        <end position="1823"/>
    </location>
</feature>
<feature type="region of interest" description="Disordered" evidence="2">
    <location>
        <begin position="1627"/>
        <end position="1648"/>
    </location>
</feature>
<keyword evidence="3" id="KW-0812">Transmembrane</keyword>
<feature type="compositionally biased region" description="Low complexity" evidence="2">
    <location>
        <begin position="2142"/>
        <end position="2162"/>
    </location>
</feature>
<feature type="transmembrane region" description="Helical" evidence="3">
    <location>
        <begin position="1520"/>
        <end position="1541"/>
    </location>
</feature>
<dbReference type="HOGENOM" id="CLU_230421_0_0_1"/>
<feature type="region of interest" description="Disordered" evidence="2">
    <location>
        <begin position="1338"/>
        <end position="1391"/>
    </location>
</feature>
<evidence type="ECO:0000256" key="2">
    <source>
        <dbReference type="SAM" id="MobiDB-lite"/>
    </source>
</evidence>
<feature type="compositionally biased region" description="Polar residues" evidence="2">
    <location>
        <begin position="657"/>
        <end position="667"/>
    </location>
</feature>
<feature type="compositionally biased region" description="Low complexity" evidence="2">
    <location>
        <begin position="236"/>
        <end position="254"/>
    </location>
</feature>
<feature type="transmembrane region" description="Helical" evidence="3">
    <location>
        <begin position="1601"/>
        <end position="1623"/>
    </location>
</feature>
<dbReference type="Proteomes" id="UP000014071">
    <property type="component" value="Unassembled WGS sequence"/>
</dbReference>
<protein>
    <recommendedName>
        <fullName evidence="7">Transmembrane protein</fullName>
    </recommendedName>
</protein>
<feature type="compositionally biased region" description="Basic and acidic residues" evidence="2">
    <location>
        <begin position="622"/>
        <end position="631"/>
    </location>
</feature>
<keyword evidence="4" id="KW-0732">Signal</keyword>
<feature type="transmembrane region" description="Helical" evidence="3">
    <location>
        <begin position="326"/>
        <end position="348"/>
    </location>
</feature>
<gene>
    <name evidence="5" type="ORF">PHSY_001974</name>
</gene>
<name>R9NZT5_PSEHS</name>
<evidence type="ECO:0008006" key="7">
    <source>
        <dbReference type="Google" id="ProtNLM"/>
    </source>
</evidence>
<feature type="transmembrane region" description="Helical" evidence="3">
    <location>
        <begin position="590"/>
        <end position="611"/>
    </location>
</feature>
<dbReference type="eggNOG" id="ENOG502RDQT">
    <property type="taxonomic scope" value="Eukaryota"/>
</dbReference>
<feature type="region of interest" description="Disordered" evidence="2">
    <location>
        <begin position="1546"/>
        <end position="1570"/>
    </location>
</feature>
<feature type="compositionally biased region" description="Basic and acidic residues" evidence="2">
    <location>
        <begin position="1002"/>
        <end position="1015"/>
    </location>
</feature>
<dbReference type="PROSITE" id="PS51257">
    <property type="entry name" value="PROKAR_LIPOPROTEIN"/>
    <property type="match status" value="1"/>
</dbReference>
<feature type="region of interest" description="Disordered" evidence="2">
    <location>
        <begin position="236"/>
        <end position="259"/>
    </location>
</feature>
<feature type="region of interest" description="Disordered" evidence="2">
    <location>
        <begin position="1731"/>
        <end position="1768"/>
    </location>
</feature>
<keyword evidence="1" id="KW-0175">Coiled coil</keyword>
<feature type="transmembrane region" description="Helical" evidence="3">
    <location>
        <begin position="1426"/>
        <end position="1447"/>
    </location>
</feature>
<dbReference type="RefSeq" id="XP_012187990.1">
    <property type="nucleotide sequence ID" value="XM_012332600.1"/>
</dbReference>
<feature type="region of interest" description="Disordered" evidence="2">
    <location>
        <begin position="357"/>
        <end position="390"/>
    </location>
</feature>
<sequence>MRTLWIFAGVYILTSAVACQPLRNAKGELELSRRSVRTPSSLHDKPPRQAFSKVRRRYSGLTSATEDVSEFISRITNRVRGSKTIAETNETKLPFPDGETSFQPSPAKTLDLSHGRPQPIRRPVAFGGNEAGYFADLDRDHLDLKRYERLPLVSSLVDQSASRQVDHAADVMMQAGAKKQTHLWNDPKQRPKVMIGVAASATIALLLAQNIRQNQETTQNLNAALASSQAQQQQAAQQAVSDNVARAASGSPRSARLRRRRLDFSSDDHASGPEHASQPVQHVHLQKRFDPIRSAREYWQRMSLVQGYRNSMAALRNLPEDTKGLIAKYAIGAAAMLTTGFALLYCYYKGRLQTQPASAPEGSPDFFDSMPPDYLPPPTHPRNQTNHNSLQKRIADPQKEHFVASSPPSGRDAVKDRQRVQINKRLVSPAAQTIAMENEMSLGSPHRTLENVHPDVRQTMDLSEKVLREKGPLALLTLSVALTALLTIELKRLVHIYQEETKESSMQPSNKLRHLGQLQAQDTTQALAGAHDQVNVASMRRLVKRMAPIEEANEEGTMTGTTPALVSLDSSAQQSHPVAPRALDRADEAMLKWGPIAISAIVLAGLAFIGFESYKIHQYQHERASKNDRSSANKVPSTPEELVKRSALNELQEMFAESTSSHAQESSPYRHLSKRMAPAQLAAETADTPSASVDAPSAEDQLHPRTRLLVALSRESLKKTPIAAVTLVATAFAVTAAAAVQYIRHHHHNWKSGEEPNLHSETSMTHNELVKRFRSELQRLQDPSSPRGQVESSGEHLSKRMFQMNQLPPMGHRANLEQQMASATVVPIEGEEPAAVVHATRHISPETMAIFGIVGVVATSAGIGGLYTLFHHDFDKAEDTQHAMTSSAGRKPIRREADNHSLPQTQQHRRVDLHRRGLFLPGTEDIIEDAKFMLRGARRERVGPEVRRLGGGNDVQQRQPWMLVLTLMGLATVVVPLAAAGWSWERSRARRQVESLEQSEGDADKQPADTVEKKQVRTSHLRRSHLGKRNVPLSGVTDAIIEEMRLLPRIRGRRPNRPSPSIRRETLRHRQGELLALGIAVTAAGASGLTWLLPHKSHEEVVKQWEEEMQRRVRADQITHHKGLYKRALTFADVKLASEEATLAVRMTIQRWRRAILRRRFGRRPALPVQYLGADRREQPGRIAWKTLAGEVGPAIIGAALGGTAAWYLHPKILAAEERIARKRREKAQAAALTEELRIQREMEQQGPISSLPVQNPAGSPLSRRSITQMTERVKLAMDDIQSYASSRPLSPMETEARAKRTRQYAVAGVSMAAMEAIKTYLLYALIKSRVEKKERKRIQDEWRQQQTQAQQEPQPQQMQSSRNGPFVKRDRNPSAPRLTTERRALRKRTDVVPVAEDQMAATREADIDPRFLQRIREGKLLAKDLVILGAAIAATIGLTCGVAYLVDKKDLQLDTAQPHPNFNMHAIRGPETARYSSHVVKRANVLPVAEVEMAATQEADIDPRFLERIRRGTLLAQDIAVFGAVAAVSFGFSFGLANLLNRKDRKQDVEQPHTEHSSQSKGKLDKRADVQPVEGIEMAGAREADTDPRVEQRLLVTRNVVALATLFATLFAVAVGITYWTMNHGKPDKVPPPDTGRGHGLPGPLRRKRALADDTDQRAELATLLEKRAQVSPLTEYTMRNSQETRVEPRFLETMPRLRGIDYGDALLMMWGAVAVMAGPITLLVKEHQERKAEKEREERRARAHLPPAEAPMSQRNPATQAAMDQNRHTKRADVVPALEAAEIDAGAKGRLRSGHKDLAKGAAILLSIFGIGGIVSIALALKERDQNSRAKHGDRSLHKRAGVVPGEEGMEAVAIEADHDPRAQEARRRAWQTTKTIGVVTAAMAIILGSVGGAAYEISKHLPQKNATEAYAPLPHINSQQMRRSAEVASVMLIGESRTPHDPEVERNSLTTPIAAPDVVAINAEASTTGIERDHRLHKRADPEPAAEVEMAAGDRVRVDDLQADPEAARQATWRFGARIAAYAATTLAVISTGAGYVYYTLKKGMKGAHTDQPNGRVFNGDEDLLPPPKHLSDTRRIERRDLSKIASIGAKMAGSDAHSQQNHKNIVERANAEPNVPMGALVMRVFRQFAIDSKRAGYSPSASSSSSSSSAQRPQPAIPAKDDSETRGAAEDPGLRQLEAAVARDLLIDREHGRRQRSTQQRTLAKRETYLPNQSRMPAAIIGIVALVVLYKVKNRVDDRQHDASSSYLAATSFGERRPLQQDANGGMSEQ</sequence>
<accession>R9NZT5</accession>
<feature type="compositionally biased region" description="Basic and acidic residues" evidence="2">
    <location>
        <begin position="1380"/>
        <end position="1391"/>
    </location>
</feature>
<feature type="compositionally biased region" description="Polar residues" evidence="2">
    <location>
        <begin position="381"/>
        <end position="390"/>
    </location>
</feature>
<evidence type="ECO:0000313" key="5">
    <source>
        <dbReference type="EMBL" id="GAC94403.1"/>
    </source>
</evidence>
<feature type="chain" id="PRO_5004478142" description="Transmembrane protein" evidence="4">
    <location>
        <begin position="20"/>
        <end position="2274"/>
    </location>
</feature>
<feature type="region of interest" description="Disordered" evidence="2">
    <location>
        <begin position="622"/>
        <end position="641"/>
    </location>
</feature>
<feature type="compositionally biased region" description="Polar residues" evidence="2">
    <location>
        <begin position="1755"/>
        <end position="1765"/>
    </location>
</feature>
<feature type="compositionally biased region" description="Basic and acidic residues" evidence="2">
    <location>
        <begin position="2163"/>
        <end position="2177"/>
    </location>
</feature>
<feature type="region of interest" description="Disordered" evidence="2">
    <location>
        <begin position="2192"/>
        <end position="2211"/>
    </location>
</feature>
<feature type="transmembrane region" description="Helical" evidence="3">
    <location>
        <begin position="848"/>
        <end position="870"/>
    </location>
</feature>
<proteinExistence type="predicted"/>
<feature type="signal peptide" evidence="4">
    <location>
        <begin position="1"/>
        <end position="19"/>
    </location>
</feature>
<feature type="transmembrane region" description="Helical" evidence="3">
    <location>
        <begin position="2022"/>
        <end position="2042"/>
    </location>
</feature>
<keyword evidence="3" id="KW-1133">Transmembrane helix</keyword>
<dbReference type="EMBL" id="DF238784">
    <property type="protein sequence ID" value="GAC94403.1"/>
    <property type="molecule type" value="Genomic_DNA"/>
</dbReference>
<evidence type="ECO:0000256" key="4">
    <source>
        <dbReference type="SAM" id="SignalP"/>
    </source>
</evidence>
<evidence type="ECO:0000256" key="3">
    <source>
        <dbReference type="SAM" id="Phobius"/>
    </source>
</evidence>
<dbReference type="GeneID" id="24107269"/>
<evidence type="ECO:0000256" key="1">
    <source>
        <dbReference type="SAM" id="Coils"/>
    </source>
</evidence>
<feature type="transmembrane region" description="Helical" evidence="3">
    <location>
        <begin position="722"/>
        <end position="743"/>
    </location>
</feature>
<feature type="compositionally biased region" description="Low complexity" evidence="2">
    <location>
        <begin position="1345"/>
        <end position="1360"/>
    </location>
</feature>